<dbReference type="AlphaFoldDB" id="A0A3N1GXA0"/>
<dbReference type="NCBIfam" id="TIGR03604">
    <property type="entry name" value="TOMM_cyclo_SagD"/>
    <property type="match status" value="1"/>
</dbReference>
<dbReference type="PROSITE" id="PS51664">
    <property type="entry name" value="YCAO"/>
    <property type="match status" value="1"/>
</dbReference>
<name>A0A3N1GXA0_9PSEU</name>
<dbReference type="InterPro" id="IPR022291">
    <property type="entry name" value="Bacteriocin_synth_cyclodeHase"/>
</dbReference>
<dbReference type="Proteomes" id="UP000268727">
    <property type="component" value="Unassembled WGS sequence"/>
</dbReference>
<dbReference type="PANTHER" id="PTHR37809">
    <property type="entry name" value="RIBOSOMAL PROTEIN S12 METHYLTHIOTRANSFERASE ACCESSORY FACTOR YCAO"/>
    <property type="match status" value="1"/>
</dbReference>
<dbReference type="Pfam" id="PF02624">
    <property type="entry name" value="YcaO"/>
    <property type="match status" value="1"/>
</dbReference>
<feature type="domain" description="YcaO" evidence="1">
    <location>
        <begin position="207"/>
        <end position="574"/>
    </location>
</feature>
<keyword evidence="2" id="KW-0808">Transferase</keyword>
<evidence type="ECO:0000313" key="3">
    <source>
        <dbReference type="Proteomes" id="UP000268727"/>
    </source>
</evidence>
<dbReference type="InterPro" id="IPR003776">
    <property type="entry name" value="YcaO-like_dom"/>
</dbReference>
<protein>
    <submittedName>
        <fullName evidence="2">Ribosomal protein S12 methylthiotransferase accessory factor</fullName>
    </submittedName>
</protein>
<keyword evidence="2" id="KW-0687">Ribonucleoprotein</keyword>
<dbReference type="EMBL" id="RJKM01000001">
    <property type="protein sequence ID" value="ROP34868.1"/>
    <property type="molecule type" value="Genomic_DNA"/>
</dbReference>
<organism evidence="2 3">
    <name type="scientific">Saccharothrix texasensis</name>
    <dbReference type="NCBI Taxonomy" id="103734"/>
    <lineage>
        <taxon>Bacteria</taxon>
        <taxon>Bacillati</taxon>
        <taxon>Actinomycetota</taxon>
        <taxon>Actinomycetes</taxon>
        <taxon>Pseudonocardiales</taxon>
        <taxon>Pseudonocardiaceae</taxon>
        <taxon>Saccharothrix</taxon>
    </lineage>
</organism>
<dbReference type="PANTHER" id="PTHR37809:SF1">
    <property type="entry name" value="RIBOSOMAL PROTEIN S12 METHYLTHIOTRANSFERASE ACCESSORY FACTOR YCAO"/>
    <property type="match status" value="1"/>
</dbReference>
<keyword evidence="3" id="KW-1185">Reference proteome</keyword>
<dbReference type="Gene3D" id="3.30.1330.230">
    <property type="match status" value="1"/>
</dbReference>
<dbReference type="GO" id="GO:0016740">
    <property type="term" value="F:transferase activity"/>
    <property type="evidence" value="ECO:0007669"/>
    <property type="project" value="UniProtKB-KW"/>
</dbReference>
<gene>
    <name evidence="2" type="ORF">EDD40_0072</name>
</gene>
<keyword evidence="2" id="KW-0689">Ribosomal protein</keyword>
<reference evidence="2 3" key="1">
    <citation type="submission" date="2018-11" db="EMBL/GenBank/DDBJ databases">
        <title>Sequencing the genomes of 1000 actinobacteria strains.</title>
        <authorList>
            <person name="Klenk H.-P."/>
        </authorList>
    </citation>
    <scope>NUCLEOTIDE SEQUENCE [LARGE SCALE GENOMIC DNA]</scope>
    <source>
        <strain evidence="2 3">DSM 44231</strain>
    </source>
</reference>
<accession>A0A3N1GXA0</accession>
<sequence length="574" mass="61617">MKVLELTGYALGDLARISAAPTGSPVLPIRHDGGLVLVGPVFGGDGAGVCLSCAEDARLAAQSTATPRRDERMRVGGLGSPVLRPLLAALTERVRADPDAHRDTVLAVRADLATVTEHRVRTRPDGCAVCGPLPEDSPELAVVVREPVPAEPGTVRGPNPRTSGDAVRAALVDARHGLVTGVLRIGDLPLAAAAAQLVPEGQGRQAGFGRTGDFAEAERVALFESVERHAGMRPRRVRTVLEASFAELGPSRALDPVRLGLPDHPSPHITPYSAEARTKWVHGWSYTHGRPVAVPEHAVYWGLGRGTGARFLDETSNGCGTGNSLTEAVLHGLFEVAERDAFLMAWYARRPLPELEVRDDFVAHLADRVAQLGYALEFYDATTELDVPSVLSLARHTGPGPLSPRAFFAAGAGLDPAGAVRAAAAEVVMDVESAARRFRTNPEEYDRDRLLRMLREPGLIRTMEDHVTVNGLPEAADRYDFLRPGDPVAATVPDVPRDDLDALLEHYVRKLAALELEVIAVDQTDPVVRDRLGLHSAKVIVPGTLPMTFGELNRRTHGIGRLRADGPLLPHPFP</sequence>
<dbReference type="GO" id="GO:0005840">
    <property type="term" value="C:ribosome"/>
    <property type="evidence" value="ECO:0007669"/>
    <property type="project" value="UniProtKB-KW"/>
</dbReference>
<dbReference type="InterPro" id="IPR027624">
    <property type="entry name" value="TOMM_cyclo_SagD"/>
</dbReference>
<evidence type="ECO:0000259" key="1">
    <source>
        <dbReference type="PROSITE" id="PS51664"/>
    </source>
</evidence>
<comment type="caution">
    <text evidence="2">The sequence shown here is derived from an EMBL/GenBank/DDBJ whole genome shotgun (WGS) entry which is preliminary data.</text>
</comment>
<dbReference type="RefSeq" id="WP_170184880.1">
    <property type="nucleotide sequence ID" value="NZ_RJKM01000001.1"/>
</dbReference>
<evidence type="ECO:0000313" key="2">
    <source>
        <dbReference type="EMBL" id="ROP34868.1"/>
    </source>
</evidence>
<dbReference type="NCBIfam" id="TIGR03882">
    <property type="entry name" value="cyclo_dehyd_2"/>
    <property type="match status" value="1"/>
</dbReference>
<proteinExistence type="predicted"/>